<name>A0AAF3FQF3_9BILA</name>
<dbReference type="PROSITE" id="PS50262">
    <property type="entry name" value="G_PROTEIN_RECEP_F1_2"/>
    <property type="match status" value="1"/>
</dbReference>
<organism evidence="7 8">
    <name type="scientific">Mesorhabditis belari</name>
    <dbReference type="NCBI Taxonomy" id="2138241"/>
    <lineage>
        <taxon>Eukaryota</taxon>
        <taxon>Metazoa</taxon>
        <taxon>Ecdysozoa</taxon>
        <taxon>Nematoda</taxon>
        <taxon>Chromadorea</taxon>
        <taxon>Rhabditida</taxon>
        <taxon>Rhabditina</taxon>
        <taxon>Rhabditomorpha</taxon>
        <taxon>Rhabditoidea</taxon>
        <taxon>Rhabditidae</taxon>
        <taxon>Mesorhabditinae</taxon>
        <taxon>Mesorhabditis</taxon>
    </lineage>
</organism>
<feature type="transmembrane region" description="Helical" evidence="5">
    <location>
        <begin position="274"/>
        <end position="295"/>
    </location>
</feature>
<evidence type="ECO:0000313" key="7">
    <source>
        <dbReference type="Proteomes" id="UP000887575"/>
    </source>
</evidence>
<dbReference type="Proteomes" id="UP000887575">
    <property type="component" value="Unassembled WGS sequence"/>
</dbReference>
<dbReference type="Gene3D" id="1.20.1070.10">
    <property type="entry name" value="Rhodopsin 7-helix transmembrane proteins"/>
    <property type="match status" value="1"/>
</dbReference>
<proteinExistence type="predicted"/>
<keyword evidence="2 5" id="KW-0812">Transmembrane</keyword>
<sequence length="465" mass="54139">MDVFFINDTFTRECNLRPLEHANNFRFILVGVIGAVIAMLAILFNIIVCYIFLNSRKLRRQNYANPVLLATFDIIVSFCYIILQSIQVIGYRFRFESMIMAWIHYVRVANCLQHICVNICNFLLVIASIERLFANCSDGAQKNLLVFMVRRKVFVTSGAVLFSIIFKGTLFLETTILHLPNCELLESYIPVWAEMNSHWDTMRFWSRKIFTVLVPFISLIYCNARIVIQLREKHEETREQSMKKRSLRGALLTTGSIRKHYNEKKGVRVATRTLLLVVGCYLISNLISTIVNFWLFFDPVTLESNYYLYLVISDFSTLLTICGCACRLPIYCVADKRIRKALMRALLRWQHKARPIEVLERNLEKYSIVVVSNSLRSNLTNQPQMFNSQDLVNGRPRARDELALLLQNRRKILVDMTLILGTDRGPIIEEETTAEVTYLTDLHEEHQELLKPRRPSKFREMLANI</sequence>
<feature type="domain" description="G-protein coupled receptors family 1 profile" evidence="6">
    <location>
        <begin position="44"/>
        <end position="331"/>
    </location>
</feature>
<evidence type="ECO:0000313" key="8">
    <source>
        <dbReference type="WBParaSite" id="MBELARI_LOCUS9443"/>
    </source>
</evidence>
<dbReference type="GO" id="GO:0016020">
    <property type="term" value="C:membrane"/>
    <property type="evidence" value="ECO:0007669"/>
    <property type="project" value="UniProtKB-SubCell"/>
</dbReference>
<dbReference type="WBParaSite" id="MBELARI_LOCUS9443">
    <property type="protein sequence ID" value="MBELARI_LOCUS9443"/>
    <property type="gene ID" value="MBELARI_LOCUS9443"/>
</dbReference>
<evidence type="ECO:0000256" key="3">
    <source>
        <dbReference type="ARBA" id="ARBA00022989"/>
    </source>
</evidence>
<keyword evidence="7" id="KW-1185">Reference proteome</keyword>
<comment type="subcellular location">
    <subcellularLocation>
        <location evidence="1">Membrane</location>
    </subcellularLocation>
</comment>
<keyword evidence="3 5" id="KW-1133">Transmembrane helix</keyword>
<reference evidence="8" key="1">
    <citation type="submission" date="2024-02" db="UniProtKB">
        <authorList>
            <consortium name="WormBaseParasite"/>
        </authorList>
    </citation>
    <scope>IDENTIFICATION</scope>
</reference>
<feature type="transmembrane region" description="Helical" evidence="5">
    <location>
        <begin position="307"/>
        <end position="334"/>
    </location>
</feature>
<feature type="transmembrane region" description="Helical" evidence="5">
    <location>
        <begin position="209"/>
        <end position="228"/>
    </location>
</feature>
<dbReference type="SUPFAM" id="SSF81321">
    <property type="entry name" value="Family A G protein-coupled receptor-like"/>
    <property type="match status" value="1"/>
</dbReference>
<feature type="transmembrane region" description="Helical" evidence="5">
    <location>
        <begin position="27"/>
        <end position="53"/>
    </location>
</feature>
<dbReference type="InterPro" id="IPR017452">
    <property type="entry name" value="GPCR_Rhodpsn_7TM"/>
</dbReference>
<protein>
    <submittedName>
        <fullName evidence="8">G-protein coupled receptors family 1 profile domain-containing protein</fullName>
    </submittedName>
</protein>
<feature type="transmembrane region" description="Helical" evidence="5">
    <location>
        <begin position="153"/>
        <end position="172"/>
    </location>
</feature>
<accession>A0AAF3FQF3</accession>
<feature type="transmembrane region" description="Helical" evidence="5">
    <location>
        <begin position="112"/>
        <end position="133"/>
    </location>
</feature>
<dbReference type="AlphaFoldDB" id="A0AAF3FQF3"/>
<evidence type="ECO:0000256" key="1">
    <source>
        <dbReference type="ARBA" id="ARBA00004370"/>
    </source>
</evidence>
<evidence type="ECO:0000256" key="4">
    <source>
        <dbReference type="ARBA" id="ARBA00023136"/>
    </source>
</evidence>
<evidence type="ECO:0000256" key="2">
    <source>
        <dbReference type="ARBA" id="ARBA00022692"/>
    </source>
</evidence>
<evidence type="ECO:0000256" key="5">
    <source>
        <dbReference type="SAM" id="Phobius"/>
    </source>
</evidence>
<dbReference type="CDD" id="cd14978">
    <property type="entry name" value="7tmA_FMRFamide_R-like"/>
    <property type="match status" value="1"/>
</dbReference>
<feature type="transmembrane region" description="Helical" evidence="5">
    <location>
        <begin position="65"/>
        <end position="92"/>
    </location>
</feature>
<evidence type="ECO:0000259" key="6">
    <source>
        <dbReference type="PROSITE" id="PS50262"/>
    </source>
</evidence>
<dbReference type="PANTHER" id="PTHR46709">
    <property type="entry name" value="PROTEIN CBG23488-RELATED"/>
    <property type="match status" value="1"/>
</dbReference>
<keyword evidence="4 5" id="KW-0472">Membrane</keyword>